<proteinExistence type="predicted"/>
<dbReference type="EMBL" id="CP038486">
    <property type="protein sequence ID" value="QFZ27318.1"/>
    <property type="molecule type" value="Genomic_DNA"/>
</dbReference>
<dbReference type="Proteomes" id="UP000326582">
    <property type="component" value="Chromosome 3"/>
</dbReference>
<reference evidence="2" key="1">
    <citation type="journal article" date="2019" name="MBio">
        <title>Comparative genomics for the elucidation of multidrug resistance (MDR) in Candida lusitaniae.</title>
        <authorList>
            <person name="Kannan A."/>
            <person name="Asner S.A."/>
            <person name="Trachsel E."/>
            <person name="Kelly S."/>
            <person name="Parker J."/>
            <person name="Sanglard D."/>
        </authorList>
    </citation>
    <scope>NUCLEOTIDE SEQUENCE [LARGE SCALE GENOMIC DNA]</scope>
    <source>
        <strain evidence="2">P1</strain>
    </source>
</reference>
<accession>A0ACD0WIF0</accession>
<organism evidence="1 2">
    <name type="scientific">Clavispora lusitaniae</name>
    <name type="common">Candida lusitaniae</name>
    <dbReference type="NCBI Taxonomy" id="36911"/>
    <lineage>
        <taxon>Eukaryota</taxon>
        <taxon>Fungi</taxon>
        <taxon>Dikarya</taxon>
        <taxon>Ascomycota</taxon>
        <taxon>Saccharomycotina</taxon>
        <taxon>Pichiomycetes</taxon>
        <taxon>Metschnikowiaceae</taxon>
        <taxon>Clavispora</taxon>
    </lineage>
</organism>
<evidence type="ECO:0000313" key="1">
    <source>
        <dbReference type="EMBL" id="QFZ27318.1"/>
    </source>
</evidence>
<evidence type="ECO:0000313" key="2">
    <source>
        <dbReference type="Proteomes" id="UP000326582"/>
    </source>
</evidence>
<gene>
    <name evidence="1" type="ORF">EJF14_30287</name>
</gene>
<name>A0ACD0WIF0_CLALS</name>
<keyword evidence="2" id="KW-1185">Reference proteome</keyword>
<protein>
    <submittedName>
        <fullName evidence="1">Zinc transporter</fullName>
    </submittedName>
</protein>
<sequence length="683" mass="74485">MEYFSSGTEAEAPPGPAPQESRPTPLETIPSGLPLLSPFLGPPKSQNDRNVPSPPTIPATNFQGTLPVLVGLSLLVVTSKFVVYSSEESVMPAQIVTSVFQACMALLVASVFARKRENGTNASAGSTAQVLAALVLFFGACRVLSPARVAGVFFCLFLNAWNPYTALAFFFDLYRSYQDSVASVSLVLVGYTALLAAYHTLHKTVMKRAISRPNLTVVGPAMALSVVSAVLLFPSLVNVPLLLINSAVLVLLVFSLPEAYIRTKINILVVCAFTYSLEALVLRSAEVSFVEILVSVMLPLMIRIDYSEVFKPTTDTETTHSPIIKDLLSHSDTRAIFHFLLLNSAFMLVQLLYSFRSKSLGLLSDSLHMALDCSSLALGLVAGIMSKHPINPNGKYPFGLRHFEILAGFANGALLVGISGSIIFEAIGRLFVPVALEKTTELIVVSILGLLVNIVGIFAFNHGHSHSHSHSHSHAHSHAHSDAHSEHSQSHSEHLHPHSQPHTDTHSHSHTSTSQPDNHIESGSCDSSMNDNMRGIFLHILADTLGSVGVVISTILTRFFSWQGFDPVASIIIALLIFFSALPLMKSTASTLLLKLDTTKEATIRSALNDIASIKGVKSFSTPRFWSSENTLQGYLHVQIYRGENSVYLRRQCVDVFRKHKVEAMIQMENDYDPCWCRKQDGV</sequence>